<dbReference type="PROSITE" id="PS50067">
    <property type="entry name" value="KINESIN_MOTOR_2"/>
    <property type="match status" value="1"/>
</dbReference>
<reference evidence="9 10" key="1">
    <citation type="submission" date="2014-06" db="EMBL/GenBank/DDBJ databases">
        <authorList>
            <person name="Swart Estienne"/>
        </authorList>
    </citation>
    <scope>NUCLEOTIDE SEQUENCE [LARGE SCALE GENOMIC DNA]</scope>
    <source>
        <strain evidence="9 10">130c</strain>
    </source>
</reference>
<feature type="region of interest" description="Disordered" evidence="7">
    <location>
        <begin position="711"/>
        <end position="753"/>
    </location>
</feature>
<gene>
    <name evidence="9" type="primary">Contig4093.g4379</name>
    <name evidence="9" type="ORF">STYLEM_7360</name>
</gene>
<organism evidence="9 10">
    <name type="scientific">Stylonychia lemnae</name>
    <name type="common">Ciliate</name>
    <dbReference type="NCBI Taxonomy" id="5949"/>
    <lineage>
        <taxon>Eukaryota</taxon>
        <taxon>Sar</taxon>
        <taxon>Alveolata</taxon>
        <taxon>Ciliophora</taxon>
        <taxon>Intramacronucleata</taxon>
        <taxon>Spirotrichea</taxon>
        <taxon>Stichotrichia</taxon>
        <taxon>Sporadotrichida</taxon>
        <taxon>Oxytrichidae</taxon>
        <taxon>Stylonychinae</taxon>
        <taxon>Stylonychia</taxon>
    </lineage>
</organism>
<feature type="region of interest" description="Disordered" evidence="7">
    <location>
        <begin position="918"/>
        <end position="941"/>
    </location>
</feature>
<dbReference type="CDD" id="cd00106">
    <property type="entry name" value="KISc"/>
    <property type="match status" value="1"/>
</dbReference>
<dbReference type="InterPro" id="IPR036961">
    <property type="entry name" value="Kinesin_motor_dom_sf"/>
</dbReference>
<evidence type="ECO:0000256" key="2">
    <source>
        <dbReference type="ARBA" id="ARBA00022490"/>
    </source>
</evidence>
<keyword evidence="5" id="KW-0175">Coiled coil</keyword>
<dbReference type="InterPro" id="IPR027417">
    <property type="entry name" value="P-loop_NTPase"/>
</dbReference>
<protein>
    <submittedName>
        <fullName evidence="9">Kinesin motor domain containing protein</fullName>
    </submittedName>
</protein>
<evidence type="ECO:0000256" key="7">
    <source>
        <dbReference type="SAM" id="MobiDB-lite"/>
    </source>
</evidence>
<keyword evidence="3 6" id="KW-0547">Nucleotide-binding</keyword>
<dbReference type="InParanoid" id="A0A078AC77"/>
<evidence type="ECO:0000256" key="6">
    <source>
        <dbReference type="PROSITE-ProRule" id="PRU00283"/>
    </source>
</evidence>
<sequence>MALLETTQSNVLRRENIKVAIRVRPTLPFEQHKKEVVYYPQFQEGVLETIKIEDGLHLIESKYDKVFRQNSYQTEVFEFVRESIEGILSGYNATIFAYGQTGSGKTYTMFGPHWEDQNLGYQNTMGPYNGSNFHQDQQKFGLIPNAIEHVFENLEILQQSGEQSYTAYCSFMQIYNEKLFDLFQEKDQQKPLVIREDKYSGIFVEGQSEYVVRNAQECFILLRRGEKNRFTRQTKGNIHSSRSHTIFQLLIESNEPDHNGKILRGKLNLCDLAGSEKIGKEENMDSQHLLELKTINLSLSSLGKVISALAQGKKSQHIPYRDSKLTRLLQDSLGGNTITTLIAAVSPLVDCAEETISTLKFADRAKQILVKIQANEMNAADDARITQLQKEVQYLKDILNMKRKGGANELTTQLLQLKEENSKLKQMAGQVGEVERLKHENKIMKIELQRLKVPSMTDGFQQQKQITNISHQQRSMPQSQQLALIQSVDFKSEEGDQAEQDLARIDKNNPSFFMTETDYFPINQMDQSRMNQNQILNQPTQDRFANNSFIKKQASPMKQQNLSLHDPHSLIIKPQSIIDTPLSSLGGAGQDILSTHSAITNSQFRTGQFSHQTSNSMESSNMTQLSVQQIADKLENQRIQELKSAALGMKGTLVNNGRCPKCTLKPPCKHYEKIEDLPNIVEVQPSLAKKQPNMPPLYPNKDTHTNLLLANQPPIQKQRNDSEATRFTTSSSTYVNQLSSNSNSTPSNNTFQNSGAQMILNQNNNITQNSNRTSQFSYTEGSTQGVNQRVLKELQTFNFTPQQQLISNPSFTTTGTNKSPFGTQSNKSAVIESQILTQNGLNLTQTPVQQKNIEDYKNYQQMSSNGKTPQQSVSYNATFYSNNSNPTRGRDLSLNNNAHQIMQSNTQQNFLSENRIQQQNPNDNRSRTNLDQRKHSQQQKQSNFFRLNKHALYPAPMQQDQIQVRIRGKNNLIETKTGSVTRTLNEIQEQEQHKKDIQKTTERLKVLEKLEKYREEKLKKEIEQYEEQKKKEEDEFLKLRDQEAKRVKYLEKQRGKLDQLRMKKMEDELSKQKDLDKMKEKERMRRKMKEQEQEIQKKKIQEYHYKKRQTEELLANANYVDFEDVQNDEDLYLNIQSSKNHGKRDELEGYVEELSMNQGRKQRAPPAVQ</sequence>
<proteinExistence type="inferred from homology"/>
<name>A0A078AC77_STYLE</name>
<dbReference type="GO" id="GO:0007018">
    <property type="term" value="P:microtubule-based movement"/>
    <property type="evidence" value="ECO:0007669"/>
    <property type="project" value="InterPro"/>
</dbReference>
<dbReference type="PROSITE" id="PS00411">
    <property type="entry name" value="KINESIN_MOTOR_1"/>
    <property type="match status" value="1"/>
</dbReference>
<dbReference type="Pfam" id="PF00225">
    <property type="entry name" value="Kinesin"/>
    <property type="match status" value="1"/>
</dbReference>
<evidence type="ECO:0000256" key="1">
    <source>
        <dbReference type="ARBA" id="ARBA00004496"/>
    </source>
</evidence>
<dbReference type="GO" id="GO:0003777">
    <property type="term" value="F:microtubule motor activity"/>
    <property type="evidence" value="ECO:0007669"/>
    <property type="project" value="InterPro"/>
</dbReference>
<evidence type="ECO:0000313" key="10">
    <source>
        <dbReference type="Proteomes" id="UP000039865"/>
    </source>
</evidence>
<dbReference type="InterPro" id="IPR019821">
    <property type="entry name" value="Kinesin_motor_CS"/>
</dbReference>
<keyword evidence="10" id="KW-1185">Reference proteome</keyword>
<dbReference type="AlphaFoldDB" id="A0A078AC77"/>
<feature type="compositionally biased region" description="Basic and acidic residues" evidence="7">
    <location>
        <begin position="924"/>
        <end position="934"/>
    </location>
</feature>
<dbReference type="GO" id="GO:0005875">
    <property type="term" value="C:microtubule associated complex"/>
    <property type="evidence" value="ECO:0007669"/>
    <property type="project" value="TreeGrafter"/>
</dbReference>
<dbReference type="OrthoDB" id="123929at2759"/>
<dbReference type="InterPro" id="IPR027640">
    <property type="entry name" value="Kinesin-like_fam"/>
</dbReference>
<evidence type="ECO:0000256" key="4">
    <source>
        <dbReference type="ARBA" id="ARBA00022840"/>
    </source>
</evidence>
<evidence type="ECO:0000259" key="8">
    <source>
        <dbReference type="PROSITE" id="PS50067"/>
    </source>
</evidence>
<feature type="region of interest" description="Disordered" evidence="7">
    <location>
        <begin position="1136"/>
        <end position="1169"/>
    </location>
</feature>
<feature type="domain" description="Kinesin motor" evidence="8">
    <location>
        <begin position="16"/>
        <end position="368"/>
    </location>
</feature>
<dbReference type="PANTHER" id="PTHR47969">
    <property type="entry name" value="CHROMOSOME-ASSOCIATED KINESIN KIF4A-RELATED"/>
    <property type="match status" value="1"/>
</dbReference>
<dbReference type="PRINTS" id="PR00380">
    <property type="entry name" value="KINESINHEAVY"/>
</dbReference>
<dbReference type="GO" id="GO:0051231">
    <property type="term" value="P:spindle elongation"/>
    <property type="evidence" value="ECO:0007669"/>
    <property type="project" value="TreeGrafter"/>
</dbReference>
<evidence type="ECO:0000313" key="9">
    <source>
        <dbReference type="EMBL" id="CDW78383.1"/>
    </source>
</evidence>
<dbReference type="PANTHER" id="PTHR47969:SF15">
    <property type="entry name" value="CHROMOSOME-ASSOCIATED KINESIN KIF4A-RELATED"/>
    <property type="match status" value="1"/>
</dbReference>
<accession>A0A078AC77</accession>
<dbReference type="GO" id="GO:0005737">
    <property type="term" value="C:cytoplasm"/>
    <property type="evidence" value="ECO:0007669"/>
    <property type="project" value="UniProtKB-SubCell"/>
</dbReference>
<keyword evidence="2" id="KW-0963">Cytoplasm</keyword>
<feature type="compositionally biased region" description="Polar residues" evidence="7">
    <location>
        <begin position="725"/>
        <end position="735"/>
    </location>
</feature>
<dbReference type="SUPFAM" id="SSF52540">
    <property type="entry name" value="P-loop containing nucleoside triphosphate hydrolases"/>
    <property type="match status" value="1"/>
</dbReference>
<feature type="binding site" evidence="6">
    <location>
        <begin position="99"/>
        <end position="106"/>
    </location>
    <ligand>
        <name>ATP</name>
        <dbReference type="ChEBI" id="CHEBI:30616"/>
    </ligand>
</feature>
<dbReference type="GO" id="GO:0008017">
    <property type="term" value="F:microtubule binding"/>
    <property type="evidence" value="ECO:0007669"/>
    <property type="project" value="InterPro"/>
</dbReference>
<keyword evidence="6" id="KW-0505">Motor protein</keyword>
<comment type="similarity">
    <text evidence="6">Belongs to the TRAFAC class myosin-kinesin ATPase superfamily. Kinesin family.</text>
</comment>
<keyword evidence="4 6" id="KW-0067">ATP-binding</keyword>
<dbReference type="InterPro" id="IPR001752">
    <property type="entry name" value="Kinesin_motor_dom"/>
</dbReference>
<comment type="subcellular location">
    <subcellularLocation>
        <location evidence="1">Cytoplasm</location>
    </subcellularLocation>
</comment>
<dbReference type="SMART" id="SM00129">
    <property type="entry name" value="KISc"/>
    <property type="match status" value="1"/>
</dbReference>
<evidence type="ECO:0000256" key="3">
    <source>
        <dbReference type="ARBA" id="ARBA00022741"/>
    </source>
</evidence>
<feature type="region of interest" description="Disordered" evidence="7">
    <location>
        <begin position="1064"/>
        <end position="1097"/>
    </location>
</feature>
<dbReference type="Proteomes" id="UP000039865">
    <property type="component" value="Unassembled WGS sequence"/>
</dbReference>
<dbReference type="GO" id="GO:0005524">
    <property type="term" value="F:ATP binding"/>
    <property type="evidence" value="ECO:0007669"/>
    <property type="project" value="UniProtKB-UniRule"/>
</dbReference>
<evidence type="ECO:0000256" key="5">
    <source>
        <dbReference type="ARBA" id="ARBA00023054"/>
    </source>
</evidence>
<dbReference type="EMBL" id="CCKQ01007051">
    <property type="protein sequence ID" value="CDW78383.1"/>
    <property type="molecule type" value="Genomic_DNA"/>
</dbReference>
<dbReference type="GO" id="GO:0007052">
    <property type="term" value="P:mitotic spindle organization"/>
    <property type="evidence" value="ECO:0007669"/>
    <property type="project" value="TreeGrafter"/>
</dbReference>
<feature type="compositionally biased region" description="Low complexity" evidence="7">
    <location>
        <begin position="736"/>
        <end position="753"/>
    </location>
</feature>
<dbReference type="Gene3D" id="3.40.850.10">
    <property type="entry name" value="Kinesin motor domain"/>
    <property type="match status" value="1"/>
</dbReference>